<reference evidence="11 12" key="1">
    <citation type="submission" date="2015-01" db="EMBL/GenBank/DDBJ databases">
        <title>Evolution of Trichinella species and genotypes.</title>
        <authorList>
            <person name="Korhonen P.K."/>
            <person name="Edoardo P."/>
            <person name="Giuseppe L.R."/>
            <person name="Gasser R.B."/>
        </authorList>
    </citation>
    <scope>NUCLEOTIDE SEQUENCE [LARGE SCALE GENOMIC DNA]</scope>
    <source>
        <strain evidence="11">ISS1029</strain>
    </source>
</reference>
<evidence type="ECO:0000313" key="12">
    <source>
        <dbReference type="Proteomes" id="UP000055024"/>
    </source>
</evidence>
<proteinExistence type="inferred from homology"/>
<evidence type="ECO:0000256" key="6">
    <source>
        <dbReference type="ARBA" id="ARBA00023136"/>
    </source>
</evidence>
<evidence type="ECO:0000256" key="1">
    <source>
        <dbReference type="ARBA" id="ARBA00004651"/>
    </source>
</evidence>
<dbReference type="PROSITE" id="PS50850">
    <property type="entry name" value="MFS"/>
    <property type="match status" value="1"/>
</dbReference>
<evidence type="ECO:0000313" key="11">
    <source>
        <dbReference type="EMBL" id="KRZ19316.1"/>
    </source>
</evidence>
<keyword evidence="5 8" id="KW-1133">Transmembrane helix</keyword>
<evidence type="ECO:0000256" key="8">
    <source>
        <dbReference type="RuleBase" id="RU362056"/>
    </source>
</evidence>
<evidence type="ECO:0000259" key="9">
    <source>
        <dbReference type="PROSITE" id="PS50850"/>
    </source>
</evidence>
<evidence type="ECO:0000256" key="2">
    <source>
        <dbReference type="ARBA" id="ARBA00009657"/>
    </source>
</evidence>
<dbReference type="SUPFAM" id="SSF103473">
    <property type="entry name" value="MFS general substrate transporter"/>
    <property type="match status" value="1"/>
</dbReference>
<gene>
    <name evidence="11" type="primary">Slco4a1</name>
    <name evidence="11" type="ORF">T11_9922</name>
</gene>
<feature type="transmembrane region" description="Helical" evidence="8">
    <location>
        <begin position="456"/>
        <end position="483"/>
    </location>
</feature>
<keyword evidence="8" id="KW-0406">Ion transport</keyword>
<feature type="transmembrane region" description="Helical" evidence="8">
    <location>
        <begin position="210"/>
        <end position="230"/>
    </location>
</feature>
<dbReference type="InterPro" id="IPR020846">
    <property type="entry name" value="MFS_dom"/>
</dbReference>
<feature type="non-terminal residue" evidence="11">
    <location>
        <position position="1"/>
    </location>
</feature>
<dbReference type="InterPro" id="IPR004156">
    <property type="entry name" value="OATP"/>
</dbReference>
<feature type="transmembrane region" description="Helical" evidence="8">
    <location>
        <begin position="430"/>
        <end position="450"/>
    </location>
</feature>
<evidence type="ECO:0000256" key="3">
    <source>
        <dbReference type="ARBA" id="ARBA00022475"/>
    </source>
</evidence>
<evidence type="ECO:0000256" key="4">
    <source>
        <dbReference type="ARBA" id="ARBA00022692"/>
    </source>
</evidence>
<dbReference type="GO" id="GO:0015347">
    <property type="term" value="F:sodium-independent organic anion transmembrane transporter activity"/>
    <property type="evidence" value="ECO:0007669"/>
    <property type="project" value="TreeGrafter"/>
</dbReference>
<dbReference type="GO" id="GO:0016323">
    <property type="term" value="C:basolateral plasma membrane"/>
    <property type="evidence" value="ECO:0007669"/>
    <property type="project" value="TreeGrafter"/>
</dbReference>
<dbReference type="AlphaFoldDB" id="A0A0V1IA49"/>
<dbReference type="OrthoDB" id="5062115at2759"/>
<dbReference type="Pfam" id="PF03137">
    <property type="entry name" value="OATP"/>
    <property type="match status" value="1"/>
</dbReference>
<dbReference type="InterPro" id="IPR002350">
    <property type="entry name" value="Kazal_dom"/>
</dbReference>
<feature type="transmembrane region" description="Helical" evidence="8">
    <location>
        <begin position="688"/>
        <end position="709"/>
    </location>
</feature>
<feature type="domain" description="Major facilitator superfamily (MFS) profile" evidence="9">
    <location>
        <begin position="142"/>
        <end position="715"/>
    </location>
</feature>
<dbReference type="InterPro" id="IPR036259">
    <property type="entry name" value="MFS_trans_sf"/>
</dbReference>
<feature type="transmembrane region" description="Helical" evidence="8">
    <location>
        <begin position="358"/>
        <end position="380"/>
    </location>
</feature>
<feature type="transmembrane region" description="Helical" evidence="8">
    <location>
        <begin position="597"/>
        <end position="617"/>
    </location>
</feature>
<keyword evidence="7" id="KW-1015">Disulfide bond</keyword>
<feature type="transmembrane region" description="Helical" evidence="8">
    <location>
        <begin position="638"/>
        <end position="659"/>
    </location>
</feature>
<dbReference type="EMBL" id="JYDP01000001">
    <property type="protein sequence ID" value="KRZ19316.1"/>
    <property type="molecule type" value="Genomic_DNA"/>
</dbReference>
<feature type="transmembrane region" description="Helical" evidence="8">
    <location>
        <begin position="141"/>
        <end position="161"/>
    </location>
</feature>
<feature type="transmembrane region" description="Helical" evidence="8">
    <location>
        <begin position="495"/>
        <end position="514"/>
    </location>
</feature>
<comment type="similarity">
    <text evidence="2 8">Belongs to the organo anion transporter (TC 2.A.60) family.</text>
</comment>
<dbReference type="GO" id="GO:0043252">
    <property type="term" value="P:sodium-independent organic anion transport"/>
    <property type="evidence" value="ECO:0007669"/>
    <property type="project" value="TreeGrafter"/>
</dbReference>
<dbReference type="Gene3D" id="1.20.1250.20">
    <property type="entry name" value="MFS general substrate transporter like domains"/>
    <property type="match status" value="1"/>
</dbReference>
<dbReference type="NCBIfam" id="TIGR00805">
    <property type="entry name" value="oat"/>
    <property type="match status" value="1"/>
</dbReference>
<keyword evidence="4 8" id="KW-0812">Transmembrane</keyword>
<comment type="caution">
    <text evidence="11">The sequence shown here is derived from an EMBL/GenBank/DDBJ whole genome shotgun (WGS) entry which is preliminary data.</text>
</comment>
<keyword evidence="6 8" id="KW-0472">Membrane</keyword>
<keyword evidence="3" id="KW-1003">Cell membrane</keyword>
<protein>
    <recommendedName>
        <fullName evidence="8">Solute carrier organic anion transporter family member</fullName>
    </recommendedName>
</protein>
<feature type="domain" description="Kazal-like" evidence="10">
    <location>
        <begin position="534"/>
        <end position="594"/>
    </location>
</feature>
<dbReference type="PROSITE" id="PS51465">
    <property type="entry name" value="KAZAL_2"/>
    <property type="match status" value="1"/>
</dbReference>
<dbReference type="GO" id="GO:0006811">
    <property type="term" value="P:monoatomic ion transport"/>
    <property type="evidence" value="ECO:0007669"/>
    <property type="project" value="UniProtKB-KW"/>
</dbReference>
<feature type="transmembrane region" description="Helical" evidence="8">
    <location>
        <begin position="309"/>
        <end position="332"/>
    </location>
</feature>
<name>A0A0V1IA49_9BILA</name>
<organism evidence="11 12">
    <name type="scientific">Trichinella zimbabwensis</name>
    <dbReference type="NCBI Taxonomy" id="268475"/>
    <lineage>
        <taxon>Eukaryota</taxon>
        <taxon>Metazoa</taxon>
        <taxon>Ecdysozoa</taxon>
        <taxon>Nematoda</taxon>
        <taxon>Enoplea</taxon>
        <taxon>Dorylaimia</taxon>
        <taxon>Trichinellida</taxon>
        <taxon>Trichinellidae</taxon>
        <taxon>Trichinella</taxon>
    </lineage>
</organism>
<evidence type="ECO:0000256" key="7">
    <source>
        <dbReference type="ARBA" id="ARBA00023157"/>
    </source>
</evidence>
<evidence type="ECO:0000256" key="5">
    <source>
        <dbReference type="ARBA" id="ARBA00022989"/>
    </source>
</evidence>
<accession>A0A0V1IA49</accession>
<keyword evidence="8" id="KW-0813">Transport</keyword>
<sequence length="728" mass="82043">LRIKLKFRKTKLPKELPVQKNRFDDKKNLKTKSHTVNEQLASSPDLMMVNEIYRLKKTGFNMFDSIQNKASNKAYLFVLDFHFVMEEKSSAVNNFNFTSPKYHHHHQDSSSANQPAAGSRSFENFKRCIYKLLRKFQNAKFLLIILCISATSQSMAINGLVPNSITTLESRFQLNSSQSGLFSSVYDIAVLVVLLPVCHFGDKGHKGKWLSMGMFVMAFGSLICTLPHFISEPYEYTEGEQFEICRKNDSTTSLFNVKSDEILNKNAQPYFFYILLLGQVLHGIGAAPLYTLGVAYLDENVSQKMSPVYLGIYFAFATLGPALGFIIGGMLLNVNGDIDKITLDQISIKPDHPSWYGAWWIGFLITGMLSFLVSFPLSLFDKEFNDAQKHKNTRVNEANQHSIGSAAATLHFTGQIKDLPKLCLVLLKNFTYLLLVLRDVINSFLMNAFITFMPKIFQNAFSITAGSIVVPVGVFGNILGGYVIKWRKLRCRQTILLCTILEGIGTVLTFSFLIKCYRINLAGIDSAYNQSSLHGILQMCNEECGCSNIYNPVCDEALGVTYFSACYAGCQYEGKAENASFSERKIWQSCSCTSCTVMYLFFVCFAFQIFVIFLSAMPSQQSMLRCVTFEQRTLALGLDYIFVRALGSVPGPILFGYILDAACEIWQGKKNDESCIWYNSFKLSTSTFIFGFLLKLSSTILLALAWRVYRSPEDEEHSESNCESKETK</sequence>
<dbReference type="PANTHER" id="PTHR11388:SF100">
    <property type="entry name" value="SOLUTE CARRIER ORGANIC ANION TRANSPORTER FAMILY MEMBER 4A1"/>
    <property type="match status" value="1"/>
</dbReference>
<feature type="transmembrane region" description="Helical" evidence="8">
    <location>
        <begin position="181"/>
        <end position="198"/>
    </location>
</feature>
<keyword evidence="12" id="KW-1185">Reference proteome</keyword>
<dbReference type="PANTHER" id="PTHR11388">
    <property type="entry name" value="ORGANIC ANION TRANSPORTER"/>
    <property type="match status" value="1"/>
</dbReference>
<feature type="transmembrane region" description="Helical" evidence="8">
    <location>
        <begin position="270"/>
        <end position="297"/>
    </location>
</feature>
<evidence type="ECO:0000259" key="10">
    <source>
        <dbReference type="PROSITE" id="PS51465"/>
    </source>
</evidence>
<dbReference type="Proteomes" id="UP000055024">
    <property type="component" value="Unassembled WGS sequence"/>
</dbReference>
<comment type="subcellular location">
    <subcellularLocation>
        <location evidence="1 8">Cell membrane</location>
        <topology evidence="1 8">Multi-pass membrane protein</topology>
    </subcellularLocation>
</comment>